<proteinExistence type="predicted"/>
<protein>
    <submittedName>
        <fullName evidence="1">Uncharacterized protein</fullName>
    </submittedName>
</protein>
<reference evidence="1" key="1">
    <citation type="submission" date="2019-03" db="EMBL/GenBank/DDBJ databases">
        <authorList>
            <person name="Hao L."/>
        </authorList>
    </citation>
    <scope>NUCLEOTIDE SEQUENCE</scope>
</reference>
<gene>
    <name evidence="1" type="ORF">SCFA_140001</name>
</gene>
<sequence>MEKLIRENIEVTDSDLRLLALNRAQQVKACLMGMQVIDPARIFLVEKNNLSPDEKPGKSKSRAEITLK</sequence>
<dbReference type="EMBL" id="CAADRM010000046">
    <property type="protein sequence ID" value="VFU12516.1"/>
    <property type="molecule type" value="Genomic_DNA"/>
</dbReference>
<evidence type="ECO:0000313" key="1">
    <source>
        <dbReference type="EMBL" id="VFU12516.1"/>
    </source>
</evidence>
<organism evidence="1">
    <name type="scientific">anaerobic digester metagenome</name>
    <dbReference type="NCBI Taxonomy" id="1263854"/>
    <lineage>
        <taxon>unclassified sequences</taxon>
        <taxon>metagenomes</taxon>
        <taxon>ecological metagenomes</taxon>
    </lineage>
</organism>
<name>A0A485M1F8_9ZZZZ</name>
<accession>A0A485M1F8</accession>
<dbReference type="AlphaFoldDB" id="A0A485M1F8"/>